<dbReference type="Proteomes" id="UP001050975">
    <property type="component" value="Unassembled WGS sequence"/>
</dbReference>
<gene>
    <name evidence="1" type="ORF">MiSe_32550</name>
</gene>
<dbReference type="SUPFAM" id="SSF46689">
    <property type="entry name" value="Homeodomain-like"/>
    <property type="match status" value="1"/>
</dbReference>
<reference evidence="1" key="1">
    <citation type="submission" date="2019-10" db="EMBL/GenBank/DDBJ databases">
        <title>Draft genome sequece of Microseira wollei NIES-4236.</title>
        <authorList>
            <person name="Yamaguchi H."/>
            <person name="Suzuki S."/>
            <person name="Kawachi M."/>
        </authorList>
    </citation>
    <scope>NUCLEOTIDE SEQUENCE</scope>
    <source>
        <strain evidence="1">NIES-4236</strain>
    </source>
</reference>
<dbReference type="AlphaFoldDB" id="A0AAV3XDR4"/>
<evidence type="ECO:0000313" key="1">
    <source>
        <dbReference type="EMBL" id="GET38497.1"/>
    </source>
</evidence>
<dbReference type="Gene3D" id="1.10.10.10">
    <property type="entry name" value="Winged helix-like DNA-binding domain superfamily/Winged helix DNA-binding domain"/>
    <property type="match status" value="1"/>
</dbReference>
<dbReference type="RefSeq" id="WP_226582157.1">
    <property type="nucleotide sequence ID" value="NZ_BLAY01000046.1"/>
</dbReference>
<dbReference type="InterPro" id="IPR009057">
    <property type="entry name" value="Homeodomain-like_sf"/>
</dbReference>
<dbReference type="PANTHER" id="PTHR34849">
    <property type="entry name" value="SSL5025 PROTEIN"/>
    <property type="match status" value="1"/>
</dbReference>
<dbReference type="EMBL" id="BLAY01000046">
    <property type="protein sequence ID" value="GET38497.1"/>
    <property type="molecule type" value="Genomic_DNA"/>
</dbReference>
<organism evidence="1 2">
    <name type="scientific">Microseira wollei NIES-4236</name>
    <dbReference type="NCBI Taxonomy" id="2530354"/>
    <lineage>
        <taxon>Bacteria</taxon>
        <taxon>Bacillati</taxon>
        <taxon>Cyanobacteriota</taxon>
        <taxon>Cyanophyceae</taxon>
        <taxon>Oscillatoriophycideae</taxon>
        <taxon>Aerosakkonematales</taxon>
        <taxon>Aerosakkonemataceae</taxon>
        <taxon>Microseira</taxon>
    </lineage>
</organism>
<comment type="caution">
    <text evidence="1">The sequence shown here is derived from an EMBL/GenBank/DDBJ whole genome shotgun (WGS) entry which is preliminary data.</text>
</comment>
<name>A0AAV3XDR4_9CYAN</name>
<dbReference type="InterPro" id="IPR007367">
    <property type="entry name" value="DUF433"/>
</dbReference>
<keyword evidence="2" id="KW-1185">Reference proteome</keyword>
<dbReference type="InterPro" id="IPR036388">
    <property type="entry name" value="WH-like_DNA-bd_sf"/>
</dbReference>
<sequence>MPATEIDISTLITRTPGLHGGCPHITGKGVTVRRIVLWYKRGLNAEEISDRIGHLNLAEVYAALAYYHANKEEIEADLAAQAAEAKRLELFYEQNTNNQT</sequence>
<protein>
    <recommendedName>
        <fullName evidence="3">DUF433 domain-containing protein</fullName>
    </recommendedName>
</protein>
<evidence type="ECO:0008006" key="3">
    <source>
        <dbReference type="Google" id="ProtNLM"/>
    </source>
</evidence>
<evidence type="ECO:0000313" key="2">
    <source>
        <dbReference type="Proteomes" id="UP001050975"/>
    </source>
</evidence>
<dbReference type="Pfam" id="PF04255">
    <property type="entry name" value="DUF433"/>
    <property type="match status" value="1"/>
</dbReference>
<accession>A0AAV3XDR4</accession>
<dbReference type="PANTHER" id="PTHR34849:SF1">
    <property type="entry name" value="SLR0770 PROTEIN"/>
    <property type="match status" value="1"/>
</dbReference>
<proteinExistence type="predicted"/>